<accession>A0AC59YFS7</accession>
<feature type="non-terminal residue" evidence="1">
    <location>
        <position position="1"/>
    </location>
</feature>
<dbReference type="EMBL" id="OX596099">
    <property type="protein sequence ID" value="CAM9657106.1"/>
    <property type="molecule type" value="Genomic_DNA"/>
</dbReference>
<gene>
    <name evidence="1" type="ORF">MRATA1EN22A_LOCUS5588</name>
</gene>
<evidence type="ECO:0000313" key="2">
    <source>
        <dbReference type="Proteomes" id="UP001162501"/>
    </source>
</evidence>
<dbReference type="Proteomes" id="UP001162501">
    <property type="component" value="Chromosome 15"/>
</dbReference>
<sequence length="104" mass="11527">MWLLGPQWAGRGPPPGEGTSREVRWHHRDVAGLARLREREAVQGHGQRYFRSPHFRLRCSGCRGCRPPVERLPVRVSSEVGLRRLQGAEAGIILDVSAAGLPAD</sequence>
<feature type="non-terminal residue" evidence="1">
    <location>
        <position position="104"/>
    </location>
</feature>
<evidence type="ECO:0000313" key="1">
    <source>
        <dbReference type="EMBL" id="CAM9657106.1"/>
    </source>
</evidence>
<protein>
    <submittedName>
        <fullName evidence="1">Uncharacterized protein</fullName>
    </submittedName>
</protein>
<name>A0AC59YFS7_RANTA</name>
<organism evidence="1 2">
    <name type="scientific">Rangifer tarandus platyrhynchus</name>
    <name type="common">Svalbard reindeer</name>
    <dbReference type="NCBI Taxonomy" id="3082113"/>
    <lineage>
        <taxon>Eukaryota</taxon>
        <taxon>Metazoa</taxon>
        <taxon>Chordata</taxon>
        <taxon>Craniata</taxon>
        <taxon>Vertebrata</taxon>
        <taxon>Euteleostomi</taxon>
        <taxon>Mammalia</taxon>
        <taxon>Eutheria</taxon>
        <taxon>Laurasiatheria</taxon>
        <taxon>Artiodactyla</taxon>
        <taxon>Ruminantia</taxon>
        <taxon>Pecora</taxon>
        <taxon>Cervidae</taxon>
        <taxon>Odocoileinae</taxon>
        <taxon>Rangifer</taxon>
    </lineage>
</organism>
<reference evidence="1" key="1">
    <citation type="submission" date="2023-05" db="EMBL/GenBank/DDBJ databases">
        <authorList>
            <consortium name="ELIXIR-Norway"/>
        </authorList>
    </citation>
    <scope>NUCLEOTIDE SEQUENCE</scope>
</reference>
<proteinExistence type="predicted"/>
<reference evidence="1" key="2">
    <citation type="submission" date="2025-03" db="EMBL/GenBank/DDBJ databases">
        <authorList>
            <consortium name="ELIXIR-Norway"/>
            <consortium name="Elixir Norway"/>
        </authorList>
    </citation>
    <scope>NUCLEOTIDE SEQUENCE</scope>
</reference>